<accession>A0A9P6Q5S8</accession>
<dbReference type="Gene3D" id="3.30.710.10">
    <property type="entry name" value="Potassium Channel Kv1.1, Chain A"/>
    <property type="match status" value="1"/>
</dbReference>
<feature type="compositionally biased region" description="Basic and acidic residues" evidence="1">
    <location>
        <begin position="40"/>
        <end position="50"/>
    </location>
</feature>
<evidence type="ECO:0000313" key="3">
    <source>
        <dbReference type="EMBL" id="KAG0259997.1"/>
    </source>
</evidence>
<gene>
    <name evidence="3" type="ORF">BG011_002217</name>
</gene>
<dbReference type="Pfam" id="PF00651">
    <property type="entry name" value="BTB"/>
    <property type="match status" value="1"/>
</dbReference>
<comment type="caution">
    <text evidence="3">The sequence shown here is derived from an EMBL/GenBank/DDBJ whole genome shotgun (WGS) entry which is preliminary data.</text>
</comment>
<proteinExistence type="predicted"/>
<dbReference type="InterPro" id="IPR011333">
    <property type="entry name" value="SKP1/BTB/POZ_sf"/>
</dbReference>
<feature type="non-terminal residue" evidence="3">
    <location>
        <position position="1"/>
    </location>
</feature>
<organism evidence="3 4">
    <name type="scientific">Mortierella polycephala</name>
    <dbReference type="NCBI Taxonomy" id="41804"/>
    <lineage>
        <taxon>Eukaryota</taxon>
        <taxon>Fungi</taxon>
        <taxon>Fungi incertae sedis</taxon>
        <taxon>Mucoromycota</taxon>
        <taxon>Mortierellomycotina</taxon>
        <taxon>Mortierellomycetes</taxon>
        <taxon>Mortierellales</taxon>
        <taxon>Mortierellaceae</taxon>
        <taxon>Mortierella</taxon>
    </lineage>
</organism>
<dbReference type="InterPro" id="IPR000210">
    <property type="entry name" value="BTB/POZ_dom"/>
</dbReference>
<dbReference type="SUPFAM" id="SSF54695">
    <property type="entry name" value="POZ domain"/>
    <property type="match status" value="1"/>
</dbReference>
<dbReference type="OrthoDB" id="6359816at2759"/>
<dbReference type="AlphaFoldDB" id="A0A9P6Q5S8"/>
<name>A0A9P6Q5S8_9FUNG</name>
<feature type="domain" description="BTB" evidence="2">
    <location>
        <begin position="91"/>
        <end position="120"/>
    </location>
</feature>
<reference evidence="3" key="1">
    <citation type="journal article" date="2020" name="Fungal Divers.">
        <title>Resolving the Mortierellaceae phylogeny through synthesis of multi-gene phylogenetics and phylogenomics.</title>
        <authorList>
            <person name="Vandepol N."/>
            <person name="Liber J."/>
            <person name="Desiro A."/>
            <person name="Na H."/>
            <person name="Kennedy M."/>
            <person name="Barry K."/>
            <person name="Grigoriev I.V."/>
            <person name="Miller A.N."/>
            <person name="O'Donnell K."/>
            <person name="Stajich J.E."/>
            <person name="Bonito G."/>
        </authorList>
    </citation>
    <scope>NUCLEOTIDE SEQUENCE</scope>
    <source>
        <strain evidence="3">KOD948</strain>
    </source>
</reference>
<protein>
    <recommendedName>
        <fullName evidence="2">BTB domain-containing protein</fullName>
    </recommendedName>
</protein>
<dbReference type="PROSITE" id="PS50097">
    <property type="entry name" value="BTB"/>
    <property type="match status" value="1"/>
</dbReference>
<keyword evidence="4" id="KW-1185">Reference proteome</keyword>
<dbReference type="EMBL" id="JAAAJA010000168">
    <property type="protein sequence ID" value="KAG0259997.1"/>
    <property type="molecule type" value="Genomic_DNA"/>
</dbReference>
<sequence>SIVNPFPYPEDSTDSIPSQFCLSKPYSPDLSCHGPTKNQRTGDEPAHNHQDYTGSHSSSRRARRTPTSSSLSYMTGAATLLRRLFNNPLYSDTVLIVDESTFHVHRGALAKQCRYFCDLFKAAWTHDPTSELERLDCPFERVEYKWVHRLSTSWVEIDDAGIDVSQNKDICHSKVRNYTKGASRRNPVVGKDDEEEGCDGSFDTLRKGSSQEPSQDAFKICIDSASTLHRLASLT</sequence>
<evidence type="ECO:0000259" key="2">
    <source>
        <dbReference type="PROSITE" id="PS50097"/>
    </source>
</evidence>
<feature type="region of interest" description="Disordered" evidence="1">
    <location>
        <begin position="1"/>
        <end position="70"/>
    </location>
</feature>
<evidence type="ECO:0000256" key="1">
    <source>
        <dbReference type="SAM" id="MobiDB-lite"/>
    </source>
</evidence>
<dbReference type="Proteomes" id="UP000726737">
    <property type="component" value="Unassembled WGS sequence"/>
</dbReference>
<evidence type="ECO:0000313" key="4">
    <source>
        <dbReference type="Proteomes" id="UP000726737"/>
    </source>
</evidence>